<feature type="transmembrane region" description="Helical" evidence="7">
    <location>
        <begin position="12"/>
        <end position="39"/>
    </location>
</feature>
<comment type="subcellular location">
    <subcellularLocation>
        <location evidence="1">Cell membrane</location>
        <topology evidence="1">Multi-pass membrane protein</topology>
    </subcellularLocation>
</comment>
<dbReference type="AlphaFoldDB" id="A0A3E0I6J3"/>
<keyword evidence="2" id="KW-0813">Transport</keyword>
<dbReference type="PANTHER" id="PTHR23513:SF6">
    <property type="entry name" value="MAJOR FACILITATOR SUPERFAMILY ASSOCIATED DOMAIN-CONTAINING PROTEIN"/>
    <property type="match status" value="1"/>
</dbReference>
<reference evidence="8 9" key="1">
    <citation type="submission" date="2018-08" db="EMBL/GenBank/DDBJ databases">
        <title>Genomic Encyclopedia of Archaeal and Bacterial Type Strains, Phase II (KMG-II): from individual species to whole genera.</title>
        <authorList>
            <person name="Goeker M."/>
        </authorList>
    </citation>
    <scope>NUCLEOTIDE SEQUENCE [LARGE SCALE GENOMIC DNA]</scope>
    <source>
        <strain evidence="8 9">DSM 45791</strain>
    </source>
</reference>
<dbReference type="SUPFAM" id="SSF103473">
    <property type="entry name" value="MFS general substrate transporter"/>
    <property type="match status" value="1"/>
</dbReference>
<evidence type="ECO:0000256" key="1">
    <source>
        <dbReference type="ARBA" id="ARBA00004651"/>
    </source>
</evidence>
<organism evidence="8 9">
    <name type="scientific">Kutzneria buriramensis</name>
    <dbReference type="NCBI Taxonomy" id="1045776"/>
    <lineage>
        <taxon>Bacteria</taxon>
        <taxon>Bacillati</taxon>
        <taxon>Actinomycetota</taxon>
        <taxon>Actinomycetes</taxon>
        <taxon>Pseudonocardiales</taxon>
        <taxon>Pseudonocardiaceae</taxon>
        <taxon>Kutzneria</taxon>
    </lineage>
</organism>
<dbReference type="Proteomes" id="UP000256269">
    <property type="component" value="Unassembled WGS sequence"/>
</dbReference>
<comment type="caution">
    <text evidence="8">The sequence shown here is derived from an EMBL/GenBank/DDBJ whole genome shotgun (WGS) entry which is preliminary data.</text>
</comment>
<feature type="transmembrane region" description="Helical" evidence="7">
    <location>
        <begin position="347"/>
        <end position="368"/>
    </location>
</feature>
<evidence type="ECO:0000313" key="9">
    <source>
        <dbReference type="Proteomes" id="UP000256269"/>
    </source>
</evidence>
<dbReference type="GO" id="GO:0005886">
    <property type="term" value="C:plasma membrane"/>
    <property type="evidence" value="ECO:0007669"/>
    <property type="project" value="UniProtKB-SubCell"/>
</dbReference>
<dbReference type="CDD" id="cd06173">
    <property type="entry name" value="MFS_MefA_like"/>
    <property type="match status" value="1"/>
</dbReference>
<protein>
    <submittedName>
        <fullName evidence="8">Putative MFS family arabinose efflux permease</fullName>
    </submittedName>
</protein>
<keyword evidence="6 7" id="KW-0472">Membrane</keyword>
<dbReference type="InterPro" id="IPR036259">
    <property type="entry name" value="MFS_trans_sf"/>
</dbReference>
<feature type="transmembrane region" description="Helical" evidence="7">
    <location>
        <begin position="251"/>
        <end position="272"/>
    </location>
</feature>
<feature type="transmembrane region" description="Helical" evidence="7">
    <location>
        <begin position="374"/>
        <end position="393"/>
    </location>
</feature>
<dbReference type="InterPro" id="IPR010290">
    <property type="entry name" value="TM_effector"/>
</dbReference>
<evidence type="ECO:0000256" key="4">
    <source>
        <dbReference type="ARBA" id="ARBA00022692"/>
    </source>
</evidence>
<keyword evidence="4 7" id="KW-0812">Transmembrane</keyword>
<evidence type="ECO:0000256" key="3">
    <source>
        <dbReference type="ARBA" id="ARBA00022475"/>
    </source>
</evidence>
<proteinExistence type="predicted"/>
<evidence type="ECO:0000256" key="6">
    <source>
        <dbReference type="ARBA" id="ARBA00023136"/>
    </source>
</evidence>
<dbReference type="EMBL" id="QUNO01000002">
    <property type="protein sequence ID" value="REH54231.1"/>
    <property type="molecule type" value="Genomic_DNA"/>
</dbReference>
<gene>
    <name evidence="8" type="ORF">BCF44_102463</name>
</gene>
<keyword evidence="3" id="KW-1003">Cell membrane</keyword>
<dbReference type="Gene3D" id="1.20.1250.20">
    <property type="entry name" value="MFS general substrate transporter like domains"/>
    <property type="match status" value="1"/>
</dbReference>
<sequence>MIRFMGRDFGRLWAAYAASTVGTWFAFDAFPLVAILVLHSSPAEVSLLAATGLVVGALLAVPLGPWIEFRRKRPVMIATDLLRFGALLTLPLAYALGGLAFWQLVVVSMVVAAADIVFTAASGAFLKSLVAGPDLLAANSRFEATTWAATAVGPPLGGVAIAAVGPLTTVVANAVSFLLSALGIRSIRHGEAVPGLVPRLTLAEVFDGWRHILRHPVLRPLFLNSALFNGLLMATAPLLSVLMLGDLGFAPWQYGLAFGIPCLGGLVGSRLARPLVARFGPRRVLLATSILRVIPVPFLALVTPGLPGLLLVIGVEFGIITCCSVYAPVSATARLENSTPDTVARVLSAWSVTTKVSIAATTAGWGLLAGLLGPRTAIAAAGILILLTPLAMVQRTRVAYGMISPQRTGTTRT</sequence>
<evidence type="ECO:0000313" key="8">
    <source>
        <dbReference type="EMBL" id="REH54231.1"/>
    </source>
</evidence>
<feature type="transmembrane region" description="Helical" evidence="7">
    <location>
        <begin position="221"/>
        <end position="245"/>
    </location>
</feature>
<feature type="transmembrane region" description="Helical" evidence="7">
    <location>
        <begin position="45"/>
        <end position="63"/>
    </location>
</feature>
<evidence type="ECO:0000256" key="7">
    <source>
        <dbReference type="SAM" id="Phobius"/>
    </source>
</evidence>
<feature type="transmembrane region" description="Helical" evidence="7">
    <location>
        <begin position="308"/>
        <end position="327"/>
    </location>
</feature>
<feature type="transmembrane region" description="Helical" evidence="7">
    <location>
        <begin position="284"/>
        <end position="302"/>
    </location>
</feature>
<accession>A0A3E0I6J3</accession>
<keyword evidence="9" id="KW-1185">Reference proteome</keyword>
<evidence type="ECO:0000256" key="2">
    <source>
        <dbReference type="ARBA" id="ARBA00022448"/>
    </source>
</evidence>
<dbReference type="Pfam" id="PF05977">
    <property type="entry name" value="MFS_3"/>
    <property type="match status" value="1"/>
</dbReference>
<name>A0A3E0I6J3_9PSEU</name>
<evidence type="ECO:0000256" key="5">
    <source>
        <dbReference type="ARBA" id="ARBA00022989"/>
    </source>
</evidence>
<dbReference type="OrthoDB" id="3811961at2"/>
<keyword evidence="5 7" id="KW-1133">Transmembrane helix</keyword>
<dbReference type="PANTHER" id="PTHR23513">
    <property type="entry name" value="INTEGRAL MEMBRANE EFFLUX PROTEIN-RELATED"/>
    <property type="match status" value="1"/>
</dbReference>